<evidence type="ECO:0000256" key="3">
    <source>
        <dbReference type="ARBA" id="ARBA00023163"/>
    </source>
</evidence>
<dbReference type="InterPro" id="IPR000792">
    <property type="entry name" value="Tscrpt_reg_LuxR_C"/>
</dbReference>
<name>A0A0X1SYM0_PSEAA</name>
<dbReference type="RefSeq" id="WP_060782362.1">
    <property type="nucleotide sequence ID" value="NZ_CP014135.1"/>
</dbReference>
<dbReference type="GO" id="GO:0003677">
    <property type="term" value="F:DNA binding"/>
    <property type="evidence" value="ECO:0007669"/>
    <property type="project" value="UniProtKB-KW"/>
</dbReference>
<dbReference type="PROSITE" id="PS50043">
    <property type="entry name" value="HTH_LUXR_2"/>
    <property type="match status" value="1"/>
</dbReference>
<accession>A0A0X1SYM0</accession>
<dbReference type="PRINTS" id="PR00038">
    <property type="entry name" value="HTHLUXR"/>
</dbReference>
<feature type="domain" description="HTH luxR-type" evidence="4">
    <location>
        <begin position="186"/>
        <end position="251"/>
    </location>
</feature>
<dbReference type="Proteomes" id="UP000063229">
    <property type="component" value="Chromosome"/>
</dbReference>
<dbReference type="InterPro" id="IPR036388">
    <property type="entry name" value="WH-like_DNA-bd_sf"/>
</dbReference>
<dbReference type="SMART" id="SM00421">
    <property type="entry name" value="HTH_LUXR"/>
    <property type="match status" value="1"/>
</dbReference>
<evidence type="ECO:0000256" key="2">
    <source>
        <dbReference type="ARBA" id="ARBA00023125"/>
    </source>
</evidence>
<gene>
    <name evidence="5" type="ORF">AWM79_05660</name>
</gene>
<dbReference type="AlphaFoldDB" id="A0A0X1SYM0"/>
<sequence length="251" mass="28369">MAPSFPEIAWHRSVGLLIDSIDRPGFWQAVVGRISDVLHFDNWVALLFQEGRPHLLAESSAPGGGPDPLFQDYLKGIYLIDPFYGVNCETPRSGLIQLRDVAPDCFEETEYYQRYFHLNIVADEVQFNCQLDSKRLVCLSFGSHRSYTDEEMGALAMIQPWVISLMRQRVAYEAQERVEVPATDGLDGLRAALTAREFDICQLMLSGHSSKGIADRLAISVDTVKTHRRHIYSKLNIKTQSELFASFLISV</sequence>
<dbReference type="EMBL" id="CP014135">
    <property type="protein sequence ID" value="AMB84820.1"/>
    <property type="molecule type" value="Genomic_DNA"/>
</dbReference>
<protein>
    <submittedName>
        <fullName evidence="5">Helix-turn-helix transcriptional regulator</fullName>
    </submittedName>
</protein>
<dbReference type="CDD" id="cd06170">
    <property type="entry name" value="LuxR_C_like"/>
    <property type="match status" value="1"/>
</dbReference>
<dbReference type="InterPro" id="IPR016032">
    <property type="entry name" value="Sig_transdc_resp-reg_C-effctor"/>
</dbReference>
<dbReference type="PROSITE" id="PS00622">
    <property type="entry name" value="HTH_LUXR_1"/>
    <property type="match status" value="1"/>
</dbReference>
<dbReference type="Gene3D" id="1.10.10.10">
    <property type="entry name" value="Winged helix-like DNA-binding domain superfamily/Winged helix DNA-binding domain"/>
    <property type="match status" value="1"/>
</dbReference>
<evidence type="ECO:0000256" key="1">
    <source>
        <dbReference type="ARBA" id="ARBA00023015"/>
    </source>
</evidence>
<dbReference type="GO" id="GO:0006355">
    <property type="term" value="P:regulation of DNA-templated transcription"/>
    <property type="evidence" value="ECO:0007669"/>
    <property type="project" value="InterPro"/>
</dbReference>
<dbReference type="STRING" id="46677.AWM79_05660"/>
<evidence type="ECO:0000313" key="5">
    <source>
        <dbReference type="EMBL" id="AMB84820.1"/>
    </source>
</evidence>
<evidence type="ECO:0000313" key="6">
    <source>
        <dbReference type="Proteomes" id="UP000063229"/>
    </source>
</evidence>
<dbReference type="Pfam" id="PF00196">
    <property type="entry name" value="GerE"/>
    <property type="match status" value="1"/>
</dbReference>
<keyword evidence="1" id="KW-0805">Transcription regulation</keyword>
<reference evidence="5 6" key="1">
    <citation type="submission" date="2016-01" db="EMBL/GenBank/DDBJ databases">
        <authorList>
            <person name="McClelland M."/>
            <person name="Jain A."/>
            <person name="Saraogi P."/>
            <person name="Mendelson R."/>
            <person name="Westerman R."/>
            <person name="SanMiguel P."/>
            <person name="Csonka L."/>
        </authorList>
    </citation>
    <scope>NUCLEOTIDE SEQUENCE [LARGE SCALE GENOMIC DNA]</scope>
    <source>
        <strain evidence="5 6">NCPPB 2472</strain>
    </source>
</reference>
<proteinExistence type="predicted"/>
<dbReference type="PANTHER" id="PTHR44688:SF16">
    <property type="entry name" value="DNA-BINDING TRANSCRIPTIONAL ACTIVATOR DEVR_DOSR"/>
    <property type="match status" value="1"/>
</dbReference>
<dbReference type="KEGG" id="pagb:AWM79_05660"/>
<dbReference type="SUPFAM" id="SSF46894">
    <property type="entry name" value="C-terminal effector domain of the bipartite response regulators"/>
    <property type="match status" value="1"/>
</dbReference>
<dbReference type="PANTHER" id="PTHR44688">
    <property type="entry name" value="DNA-BINDING TRANSCRIPTIONAL ACTIVATOR DEVR_DOSR"/>
    <property type="match status" value="1"/>
</dbReference>
<keyword evidence="2" id="KW-0238">DNA-binding</keyword>
<keyword evidence="3" id="KW-0804">Transcription</keyword>
<organism evidence="5 6">
    <name type="scientific">Pseudomonas agarici</name>
    <dbReference type="NCBI Taxonomy" id="46677"/>
    <lineage>
        <taxon>Bacteria</taxon>
        <taxon>Pseudomonadati</taxon>
        <taxon>Pseudomonadota</taxon>
        <taxon>Gammaproteobacteria</taxon>
        <taxon>Pseudomonadales</taxon>
        <taxon>Pseudomonadaceae</taxon>
        <taxon>Pseudomonas</taxon>
    </lineage>
</organism>
<keyword evidence="6" id="KW-1185">Reference proteome</keyword>
<evidence type="ECO:0000259" key="4">
    <source>
        <dbReference type="PROSITE" id="PS50043"/>
    </source>
</evidence>